<keyword evidence="2 4" id="KW-0378">Hydrolase</keyword>
<dbReference type="SMART" id="SM01217">
    <property type="entry name" value="Fn3_like"/>
    <property type="match status" value="1"/>
</dbReference>
<dbReference type="PROSITE" id="PS00775">
    <property type="entry name" value="GLYCOSYL_HYDROL_F3"/>
    <property type="match status" value="1"/>
</dbReference>
<dbReference type="EMBL" id="JAIUJS010000008">
    <property type="protein sequence ID" value="MCA0154108.1"/>
    <property type="molecule type" value="Genomic_DNA"/>
</dbReference>
<dbReference type="PANTHER" id="PTHR42715">
    <property type="entry name" value="BETA-GLUCOSIDASE"/>
    <property type="match status" value="1"/>
</dbReference>
<keyword evidence="4" id="KW-0326">Glycosidase</keyword>
<dbReference type="RefSeq" id="WP_224479058.1">
    <property type="nucleotide sequence ID" value="NZ_JAIUJS010000008.1"/>
</dbReference>
<dbReference type="Pfam" id="PF01915">
    <property type="entry name" value="Glyco_hydro_3_C"/>
    <property type="match status" value="1"/>
</dbReference>
<evidence type="ECO:0000259" key="5">
    <source>
        <dbReference type="SMART" id="SM01217"/>
    </source>
</evidence>
<comment type="caution">
    <text evidence="6">The sequence shown here is derived from an EMBL/GenBank/DDBJ whole genome shotgun (WGS) entry which is preliminary data.</text>
</comment>
<dbReference type="SUPFAM" id="SSF52279">
    <property type="entry name" value="Beta-D-glucan exohydrolase, C-terminal domain"/>
    <property type="match status" value="1"/>
</dbReference>
<keyword evidence="7" id="KW-1185">Reference proteome</keyword>
<dbReference type="InterPro" id="IPR019800">
    <property type="entry name" value="Glyco_hydro_3_AS"/>
</dbReference>
<dbReference type="Gene3D" id="3.40.50.1700">
    <property type="entry name" value="Glycoside hydrolase family 3 C-terminal domain"/>
    <property type="match status" value="1"/>
</dbReference>
<keyword evidence="3" id="KW-0119">Carbohydrate metabolism</keyword>
<evidence type="ECO:0000256" key="3">
    <source>
        <dbReference type="ARBA" id="ARBA00023277"/>
    </source>
</evidence>
<evidence type="ECO:0000256" key="2">
    <source>
        <dbReference type="ARBA" id="ARBA00022801"/>
    </source>
</evidence>
<evidence type="ECO:0000256" key="4">
    <source>
        <dbReference type="RuleBase" id="RU361161"/>
    </source>
</evidence>
<dbReference type="InterPro" id="IPR013783">
    <property type="entry name" value="Ig-like_fold"/>
</dbReference>
<proteinExistence type="inferred from homology"/>
<name>A0ABS7Y606_9FLAO</name>
<protein>
    <submittedName>
        <fullName evidence="6">Glycoside hydrolase family 3 C-terminal domain-containing protein</fullName>
    </submittedName>
</protein>
<dbReference type="PRINTS" id="PR00133">
    <property type="entry name" value="GLHYDRLASE3"/>
</dbReference>
<dbReference type="InterPro" id="IPR017853">
    <property type="entry name" value="GH"/>
</dbReference>
<gene>
    <name evidence="6" type="ORF">LBV24_12835</name>
</gene>
<organism evidence="6 7">
    <name type="scientific">Winogradskyella vincentii</name>
    <dbReference type="NCBI Taxonomy" id="2877122"/>
    <lineage>
        <taxon>Bacteria</taxon>
        <taxon>Pseudomonadati</taxon>
        <taxon>Bacteroidota</taxon>
        <taxon>Flavobacteriia</taxon>
        <taxon>Flavobacteriales</taxon>
        <taxon>Flavobacteriaceae</taxon>
        <taxon>Winogradskyella</taxon>
    </lineage>
</organism>
<sequence length="753" mass="83235">MNFKHTVLAIVTVSLINISCNDSTKTEISMDEKEPSKTYVGESITHAFDAEIDALISQMTLEEKTGMLHGTSMFSTAGVERLGVPELKMADGPLGVREEISRDSWAPAGLDNDFATYYPAGGGLSATWNTELAYSFGFSVGQETRARDKDVLLSPAINIIRTPLGGRTYEYFTEDPFLNKKLTVPFVVGMQENDVAVCVKHYAANNQETNRDFVDVQIDERALREIYLPAFKDAVVDAKAYSMMGAYNKFRGEYLCENGYMLNDVLRDEWGFEGIVISDWNAVHTSVKSLRSGLDIEMGTPKPFNEFYLADPLIDSIKVGKMSEAELDIHLKRILRLMHTVKSMGNDKRKKGSINTEAHFMDAYDIAKESVVLLKNSNDLLPINISEIKSIAVIGNNAMKKNALGGFGAGVKTKREVTPFEGLQNRLPESIKINYAEGYLERYAPKKKGAVGQVAEVGEVTQEQLTTIDELDTKLLDEALSAAKNSDITVIFAGSNRDYETEASDRADLELPFGQVELIEEVLKVNPNTIVVMIGGAPFNLNTIEQKSSALVWSWFNGSEGGNALADVLLGTVNPSGKLPWTMPKALDDSPAHATNSFPGDESVLYEEGILVGYRWFDTKNVEPLYPFGYGLSYTSFGIKNAKTDKNEYTKEETILITVDVENTGGMDGKEVVQLYVSKSDSQVERAEKELKGFKKVMVTSGQSKKVTLELPVKELAYYDVSQKAWTVEQGSYSLRIGNSSRNITSEVTINVK</sequence>
<accession>A0ABS7Y606</accession>
<dbReference type="InterPro" id="IPR026891">
    <property type="entry name" value="Fn3-like"/>
</dbReference>
<dbReference type="SUPFAM" id="SSF51445">
    <property type="entry name" value="(Trans)glycosidases"/>
    <property type="match status" value="1"/>
</dbReference>
<dbReference type="Gene3D" id="3.20.20.300">
    <property type="entry name" value="Glycoside hydrolase, family 3, N-terminal domain"/>
    <property type="match status" value="1"/>
</dbReference>
<dbReference type="GO" id="GO:0016787">
    <property type="term" value="F:hydrolase activity"/>
    <property type="evidence" value="ECO:0007669"/>
    <property type="project" value="UniProtKB-KW"/>
</dbReference>
<evidence type="ECO:0000256" key="1">
    <source>
        <dbReference type="ARBA" id="ARBA00005336"/>
    </source>
</evidence>
<dbReference type="InterPro" id="IPR036962">
    <property type="entry name" value="Glyco_hydro_3_N_sf"/>
</dbReference>
<dbReference type="InterPro" id="IPR050288">
    <property type="entry name" value="Cellulose_deg_GH3"/>
</dbReference>
<feature type="domain" description="Fibronectin type III-like" evidence="5">
    <location>
        <begin position="671"/>
        <end position="741"/>
    </location>
</feature>
<evidence type="ECO:0000313" key="6">
    <source>
        <dbReference type="EMBL" id="MCA0154108.1"/>
    </source>
</evidence>
<dbReference type="PANTHER" id="PTHR42715:SF10">
    <property type="entry name" value="BETA-GLUCOSIDASE"/>
    <property type="match status" value="1"/>
</dbReference>
<dbReference type="Proteomes" id="UP001198402">
    <property type="component" value="Unassembled WGS sequence"/>
</dbReference>
<comment type="similarity">
    <text evidence="1 4">Belongs to the glycosyl hydrolase 3 family.</text>
</comment>
<dbReference type="InterPro" id="IPR002772">
    <property type="entry name" value="Glyco_hydro_3_C"/>
</dbReference>
<dbReference type="Pfam" id="PF14310">
    <property type="entry name" value="Fn3-like"/>
    <property type="match status" value="1"/>
</dbReference>
<dbReference type="Pfam" id="PF00933">
    <property type="entry name" value="Glyco_hydro_3"/>
    <property type="match status" value="1"/>
</dbReference>
<dbReference type="InterPro" id="IPR001764">
    <property type="entry name" value="Glyco_hydro_3_N"/>
</dbReference>
<evidence type="ECO:0000313" key="7">
    <source>
        <dbReference type="Proteomes" id="UP001198402"/>
    </source>
</evidence>
<dbReference type="Gene3D" id="2.60.40.10">
    <property type="entry name" value="Immunoglobulins"/>
    <property type="match status" value="1"/>
</dbReference>
<dbReference type="InterPro" id="IPR036881">
    <property type="entry name" value="Glyco_hydro_3_C_sf"/>
</dbReference>
<reference evidence="7" key="1">
    <citation type="submission" date="2023-07" db="EMBL/GenBank/DDBJ databases">
        <authorList>
            <person name="Yue Y."/>
        </authorList>
    </citation>
    <scope>NUCLEOTIDE SEQUENCE [LARGE SCALE GENOMIC DNA]</scope>
    <source>
        <strain evidence="7">2Y89</strain>
    </source>
</reference>